<evidence type="ECO:0000313" key="1">
    <source>
        <dbReference type="EMBL" id="CRG87991.1"/>
    </source>
</evidence>
<dbReference type="EMBL" id="CVMT01000004">
    <property type="protein sequence ID" value="CRG87991.1"/>
    <property type="molecule type" value="Genomic_DNA"/>
</dbReference>
<proteinExistence type="predicted"/>
<accession>A0A0U1LZ62</accession>
<keyword evidence="2" id="KW-1185">Reference proteome</keyword>
<gene>
    <name evidence="1" type="ORF">PISL3812_05013</name>
</gene>
<organism evidence="1 2">
    <name type="scientific">Talaromyces islandicus</name>
    <name type="common">Penicillium islandicum</name>
    <dbReference type="NCBI Taxonomy" id="28573"/>
    <lineage>
        <taxon>Eukaryota</taxon>
        <taxon>Fungi</taxon>
        <taxon>Dikarya</taxon>
        <taxon>Ascomycota</taxon>
        <taxon>Pezizomycotina</taxon>
        <taxon>Eurotiomycetes</taxon>
        <taxon>Eurotiomycetidae</taxon>
        <taxon>Eurotiales</taxon>
        <taxon>Trichocomaceae</taxon>
        <taxon>Talaromyces</taxon>
        <taxon>Talaromyces sect. Islandici</taxon>
    </lineage>
</organism>
<evidence type="ECO:0000313" key="2">
    <source>
        <dbReference type="Proteomes" id="UP000054383"/>
    </source>
</evidence>
<sequence>MLLNLYGTIIPKITVIEMQQAVSNIPLIININITAHPIGILFTSSSTGSGTFNKPIPDRPDPFLLSIGVPRRQASDL</sequence>
<name>A0A0U1LZ62_TALIS</name>
<dbReference type="AlphaFoldDB" id="A0A0U1LZ62"/>
<protein>
    <submittedName>
        <fullName evidence="1">Uncharacterized protein</fullName>
    </submittedName>
</protein>
<reference evidence="1 2" key="1">
    <citation type="submission" date="2015-04" db="EMBL/GenBank/DDBJ databases">
        <authorList>
            <person name="Syromyatnikov M.Y."/>
            <person name="Popov V.N."/>
        </authorList>
    </citation>
    <scope>NUCLEOTIDE SEQUENCE [LARGE SCALE GENOMIC DNA]</scope>
    <source>
        <strain evidence="1">WF-38-12</strain>
    </source>
</reference>
<dbReference type="Proteomes" id="UP000054383">
    <property type="component" value="Unassembled WGS sequence"/>
</dbReference>